<proteinExistence type="inferred from homology"/>
<gene>
    <name evidence="17" type="ORF">PTSG_07236</name>
</gene>
<dbReference type="FunFam" id="3.30.200.20:FF:000038">
    <property type="entry name" value="LIM domain kinase 2"/>
    <property type="match status" value="1"/>
</dbReference>
<dbReference type="AlphaFoldDB" id="F2UEG2"/>
<dbReference type="KEGG" id="sre:PTSG_07236"/>
<feature type="compositionally biased region" description="Basic and acidic residues" evidence="15">
    <location>
        <begin position="462"/>
        <end position="486"/>
    </location>
</feature>
<dbReference type="InParanoid" id="F2UEG2"/>
<evidence type="ECO:0000256" key="10">
    <source>
        <dbReference type="ARBA" id="ARBA00022777"/>
    </source>
</evidence>
<evidence type="ECO:0000256" key="9">
    <source>
        <dbReference type="ARBA" id="ARBA00022741"/>
    </source>
</evidence>
<protein>
    <recommendedName>
        <fullName evidence="3">non-specific serine/threonine protein kinase</fullName>
        <ecNumber evidence="3">2.7.11.1</ecNumber>
    </recommendedName>
</protein>
<evidence type="ECO:0000256" key="2">
    <source>
        <dbReference type="ARBA" id="ARBA00005843"/>
    </source>
</evidence>
<dbReference type="GO" id="GO:0005737">
    <property type="term" value="C:cytoplasm"/>
    <property type="evidence" value="ECO:0007669"/>
    <property type="project" value="UniProtKB-SubCell"/>
</dbReference>
<dbReference type="eggNOG" id="KOG1187">
    <property type="taxonomic scope" value="Eukaryota"/>
</dbReference>
<keyword evidence="9 14" id="KW-0547">Nucleotide-binding</keyword>
<feature type="domain" description="Protein kinase" evidence="16">
    <location>
        <begin position="561"/>
        <end position="837"/>
    </location>
</feature>
<evidence type="ECO:0000259" key="16">
    <source>
        <dbReference type="PROSITE" id="PS50011"/>
    </source>
</evidence>
<reference evidence="17" key="1">
    <citation type="submission" date="2009-08" db="EMBL/GenBank/DDBJ databases">
        <title>Annotation of Salpingoeca rosetta.</title>
        <authorList>
            <consortium name="The Broad Institute Genome Sequencing Platform"/>
            <person name="Russ C."/>
            <person name="Cuomo C."/>
            <person name="Burger G."/>
            <person name="Gray M.W."/>
            <person name="Holland P.W.H."/>
            <person name="King N."/>
            <person name="Lang F.B.F."/>
            <person name="Roger A.J."/>
            <person name="Ruiz-Trillo I."/>
            <person name="Young S.K."/>
            <person name="Zeng Q."/>
            <person name="Gargeya S."/>
            <person name="Alvarado L."/>
            <person name="Berlin A."/>
            <person name="Chapman S.B."/>
            <person name="Chen Z."/>
            <person name="Freedman E."/>
            <person name="Gellesch M."/>
            <person name="Goldberg J."/>
            <person name="Griggs A."/>
            <person name="Gujja S."/>
            <person name="Heilman E."/>
            <person name="Heiman D."/>
            <person name="Howarth C."/>
            <person name="Mehta T."/>
            <person name="Neiman D."/>
            <person name="Pearson M."/>
            <person name="Roberts A."/>
            <person name="Saif S."/>
            <person name="Shea T."/>
            <person name="Shenoy N."/>
            <person name="Sisk P."/>
            <person name="Stolte C."/>
            <person name="Sykes S."/>
            <person name="White J."/>
            <person name="Yandava C."/>
            <person name="Haas B."/>
            <person name="Nusbaum C."/>
            <person name="Birren B."/>
        </authorList>
    </citation>
    <scope>NUCLEOTIDE SEQUENCE [LARGE SCALE GENOMIC DNA]</scope>
    <source>
        <strain evidence="17">ATCC 50818</strain>
    </source>
</reference>
<dbReference type="InterPro" id="IPR000719">
    <property type="entry name" value="Prot_kinase_dom"/>
</dbReference>
<dbReference type="InterPro" id="IPR050940">
    <property type="entry name" value="Actin_reg-Ser/Thr_kinase"/>
</dbReference>
<dbReference type="GO" id="GO:0004674">
    <property type="term" value="F:protein serine/threonine kinase activity"/>
    <property type="evidence" value="ECO:0007669"/>
    <property type="project" value="UniProtKB-KW"/>
</dbReference>
<feature type="compositionally biased region" description="Low complexity" evidence="15">
    <location>
        <begin position="198"/>
        <end position="221"/>
    </location>
</feature>
<feature type="compositionally biased region" description="Gly residues" evidence="15">
    <location>
        <begin position="79"/>
        <end position="88"/>
    </location>
</feature>
<name>F2UEG2_SALR5</name>
<dbReference type="Proteomes" id="UP000007799">
    <property type="component" value="Unassembled WGS sequence"/>
</dbReference>
<dbReference type="Gene3D" id="3.30.200.20">
    <property type="entry name" value="Phosphorylase Kinase, domain 1"/>
    <property type="match status" value="1"/>
</dbReference>
<evidence type="ECO:0000256" key="7">
    <source>
        <dbReference type="ARBA" id="ARBA00022723"/>
    </source>
</evidence>
<dbReference type="PROSITE" id="PS50011">
    <property type="entry name" value="PROTEIN_KINASE_DOM"/>
    <property type="match status" value="1"/>
</dbReference>
<feature type="region of interest" description="Disordered" evidence="15">
    <location>
        <begin position="851"/>
        <end position="881"/>
    </location>
</feature>
<dbReference type="InterPro" id="IPR017441">
    <property type="entry name" value="Protein_kinase_ATP_BS"/>
</dbReference>
<dbReference type="PANTHER" id="PTHR46485:SF5">
    <property type="entry name" value="CENTER DIVIDER, ISOFORM A"/>
    <property type="match status" value="1"/>
</dbReference>
<dbReference type="Pfam" id="PF00069">
    <property type="entry name" value="Pkinase"/>
    <property type="match status" value="1"/>
</dbReference>
<keyword evidence="12 14" id="KW-0067">ATP-binding</keyword>
<feature type="compositionally biased region" description="Polar residues" evidence="15">
    <location>
        <begin position="26"/>
        <end position="37"/>
    </location>
</feature>
<evidence type="ECO:0000256" key="6">
    <source>
        <dbReference type="ARBA" id="ARBA00022679"/>
    </source>
</evidence>
<dbReference type="STRING" id="946362.F2UEG2"/>
<feature type="binding site" evidence="14">
    <location>
        <position position="590"/>
    </location>
    <ligand>
        <name>ATP</name>
        <dbReference type="ChEBI" id="CHEBI:30616"/>
    </ligand>
</feature>
<evidence type="ECO:0000313" key="17">
    <source>
        <dbReference type="EMBL" id="EGD75012.1"/>
    </source>
</evidence>
<comment type="similarity">
    <text evidence="2">Belongs to the protein kinase superfamily. TKL Ser/Thr protein kinase family.</text>
</comment>
<keyword evidence="6" id="KW-0808">Transferase</keyword>
<dbReference type="RefSeq" id="XP_004992656.1">
    <property type="nucleotide sequence ID" value="XM_004992599.1"/>
</dbReference>
<feature type="region of interest" description="Disordered" evidence="15">
    <location>
        <begin position="357"/>
        <end position="529"/>
    </location>
</feature>
<evidence type="ECO:0000256" key="1">
    <source>
        <dbReference type="ARBA" id="ARBA00004496"/>
    </source>
</evidence>
<keyword evidence="4" id="KW-0963">Cytoplasm</keyword>
<dbReference type="SMART" id="SM00220">
    <property type="entry name" value="S_TKc"/>
    <property type="match status" value="1"/>
</dbReference>
<feature type="compositionally biased region" description="Basic residues" evidence="15">
    <location>
        <begin position="114"/>
        <end position="133"/>
    </location>
</feature>
<comment type="subcellular location">
    <subcellularLocation>
        <location evidence="1">Cytoplasm</location>
    </subcellularLocation>
</comment>
<evidence type="ECO:0000256" key="5">
    <source>
        <dbReference type="ARBA" id="ARBA00022527"/>
    </source>
</evidence>
<sequence>MPSDKSGSTLTAEKSGSGDGTPATPQPSSNTAPTPSTARRKRRFLFFRLGDELIGHKPKKKLPFRLLRRSTASSPAKAGGLGTVGEAGGTSDPAQAAAPSSSSSSSPPPSSGKLSRRERKERKSKRKEKKKKDKAKDKDKDERNKQQSPPALALDDAQQPSTTDSQKSAFASTHITTQQQQQQQPEHGGEGADGASQTSSSCASSASAPRTPTTPRRSTTSDVLLDTAGDAALPTSPQHLGPIPRPSGLSRELSISGAMSSAAVAGVTATAFDRAAARSMRMSRHRHRRPSIFDEPITHVVSGTVTVRRASIFDPSPSPTDATTHDQHAIINGDGGAWGRARPSVLRRAGGLVRSTSASDLFTSTKSKHASGDGGGGDGEEEKMEEQRGEEDAGESEGKGAPGTGERTQNKEGEGSEHEDDVAALLTPVESQRPKSEQVFTPEAMGEGPAFSLEFSCDQQQQEEKGKEKKEEGNGVDEEKGKEVVKQQEMNDNEQDNGQHEEEREEEEEEAPVLDDPSTEERHAAARSFRHSWHGRTAFDETQDEADVDELPSSVFRITDLEVGRVLGKGFYGRVLQCTHKYTGETVVVKELIRTDSEAKALFVQEMSLLKKLKHRNVLRFIGIFYSNDKLHLVTEYVDNGTLRNHILNEAETLPWDLRVQMVRDVALGMEYLHGQSIIHRDLKTENCLVRHDMSIVLCDFGLARVMKGEVFKERRSLDRGLTHSMRVLPAVSPAARAHMTVVGTPDWMAPEMIMSGDYNQSADVFSFGLIVCSLIARMDPDPDLIRTHTFGLDHAKFRSKYAGDSPEELLQLAFQATAFEPENRPSFSELSARLYLIDLQTSCALMNEADQQQHAHPHNHHHHTLSLPDNSRARAFTNAQ</sequence>
<dbReference type="GO" id="GO:0005634">
    <property type="term" value="C:nucleus"/>
    <property type="evidence" value="ECO:0007669"/>
    <property type="project" value="TreeGrafter"/>
</dbReference>
<evidence type="ECO:0000256" key="15">
    <source>
        <dbReference type="SAM" id="MobiDB-lite"/>
    </source>
</evidence>
<feature type="compositionally biased region" description="Basic and acidic residues" evidence="15">
    <location>
        <begin position="134"/>
        <end position="145"/>
    </location>
</feature>
<keyword evidence="10 17" id="KW-0418">Kinase</keyword>
<dbReference type="Gene3D" id="1.10.510.10">
    <property type="entry name" value="Transferase(Phosphotransferase) domain 1"/>
    <property type="match status" value="1"/>
</dbReference>
<dbReference type="PROSITE" id="PS00107">
    <property type="entry name" value="PROTEIN_KINASE_ATP"/>
    <property type="match status" value="1"/>
</dbReference>
<dbReference type="GeneID" id="16073227"/>
<feature type="compositionally biased region" description="Low complexity" evidence="15">
    <location>
        <begin position="89"/>
        <end position="105"/>
    </location>
</feature>
<feature type="compositionally biased region" description="Polar residues" evidence="15">
    <location>
        <begin position="1"/>
        <end position="14"/>
    </location>
</feature>
<evidence type="ECO:0000256" key="14">
    <source>
        <dbReference type="PROSITE-ProRule" id="PRU10141"/>
    </source>
</evidence>
<dbReference type="SUPFAM" id="SSF56112">
    <property type="entry name" value="Protein kinase-like (PK-like)"/>
    <property type="match status" value="1"/>
</dbReference>
<feature type="region of interest" description="Disordered" evidence="15">
    <location>
        <begin position="1"/>
        <end position="254"/>
    </location>
</feature>
<keyword evidence="11" id="KW-0862">Zinc</keyword>
<evidence type="ECO:0000313" key="18">
    <source>
        <dbReference type="Proteomes" id="UP000007799"/>
    </source>
</evidence>
<evidence type="ECO:0000256" key="3">
    <source>
        <dbReference type="ARBA" id="ARBA00012513"/>
    </source>
</evidence>
<dbReference type="GO" id="GO:0046872">
    <property type="term" value="F:metal ion binding"/>
    <property type="evidence" value="ECO:0007669"/>
    <property type="project" value="UniProtKB-KW"/>
</dbReference>
<dbReference type="OrthoDB" id="20134at2759"/>
<feature type="compositionally biased region" description="Basic residues" evidence="15">
    <location>
        <begin position="856"/>
        <end position="865"/>
    </location>
</feature>
<dbReference type="InterPro" id="IPR011009">
    <property type="entry name" value="Kinase-like_dom_sf"/>
</dbReference>
<dbReference type="EC" id="2.7.11.1" evidence="3"/>
<dbReference type="OMA" id="CHQRHIC"/>
<evidence type="ECO:0000256" key="12">
    <source>
        <dbReference type="ARBA" id="ARBA00022840"/>
    </source>
</evidence>
<accession>F2UEG2</accession>
<dbReference type="EMBL" id="GL832970">
    <property type="protein sequence ID" value="EGD75012.1"/>
    <property type="molecule type" value="Genomic_DNA"/>
</dbReference>
<dbReference type="InterPro" id="IPR008271">
    <property type="entry name" value="Ser/Thr_kinase_AS"/>
</dbReference>
<feature type="compositionally biased region" description="Acidic residues" evidence="15">
    <location>
        <begin position="503"/>
        <end position="513"/>
    </location>
</feature>
<keyword evidence="7" id="KW-0479">Metal-binding</keyword>
<keyword evidence="18" id="KW-1185">Reference proteome</keyword>
<dbReference type="PROSITE" id="PS00108">
    <property type="entry name" value="PROTEIN_KINASE_ST"/>
    <property type="match status" value="1"/>
</dbReference>
<evidence type="ECO:0000256" key="11">
    <source>
        <dbReference type="ARBA" id="ARBA00022833"/>
    </source>
</evidence>
<dbReference type="GO" id="GO:0005524">
    <property type="term" value="F:ATP binding"/>
    <property type="evidence" value="ECO:0007669"/>
    <property type="project" value="UniProtKB-UniRule"/>
</dbReference>
<evidence type="ECO:0000256" key="13">
    <source>
        <dbReference type="ARBA" id="ARBA00023038"/>
    </source>
</evidence>
<dbReference type="PANTHER" id="PTHR46485">
    <property type="entry name" value="LIM DOMAIN KINASE 1"/>
    <property type="match status" value="1"/>
</dbReference>
<evidence type="ECO:0000256" key="4">
    <source>
        <dbReference type="ARBA" id="ARBA00022490"/>
    </source>
</evidence>
<keyword evidence="8" id="KW-0677">Repeat</keyword>
<feature type="compositionally biased region" description="Polar residues" evidence="15">
    <location>
        <begin position="158"/>
        <end position="177"/>
    </location>
</feature>
<feature type="region of interest" description="Disordered" evidence="15">
    <location>
        <begin position="314"/>
        <end position="341"/>
    </location>
</feature>
<keyword evidence="13" id="KW-0440">LIM domain</keyword>
<organism evidence="18">
    <name type="scientific">Salpingoeca rosetta (strain ATCC 50818 / BSB-021)</name>
    <dbReference type="NCBI Taxonomy" id="946362"/>
    <lineage>
        <taxon>Eukaryota</taxon>
        <taxon>Choanoflagellata</taxon>
        <taxon>Craspedida</taxon>
        <taxon>Salpingoecidae</taxon>
        <taxon>Salpingoeca</taxon>
    </lineage>
</organism>
<keyword evidence="5" id="KW-0723">Serine/threonine-protein kinase</keyword>
<feature type="compositionally biased region" description="Basic residues" evidence="15">
    <location>
        <begin position="56"/>
        <end position="68"/>
    </location>
</feature>
<evidence type="ECO:0000256" key="8">
    <source>
        <dbReference type="ARBA" id="ARBA00022737"/>
    </source>
</evidence>
<dbReference type="GO" id="GO:0030036">
    <property type="term" value="P:actin cytoskeleton organization"/>
    <property type="evidence" value="ECO:0007669"/>
    <property type="project" value="TreeGrafter"/>
</dbReference>